<evidence type="ECO:0000256" key="8">
    <source>
        <dbReference type="ARBA" id="ARBA00022676"/>
    </source>
</evidence>
<dbReference type="InterPro" id="IPR027277">
    <property type="entry name" value="NadC/ModD"/>
</dbReference>
<dbReference type="GO" id="GO:0009435">
    <property type="term" value="P:NAD+ biosynthetic process"/>
    <property type="evidence" value="ECO:0007669"/>
    <property type="project" value="UniProtKB-UniPathway"/>
</dbReference>
<evidence type="ECO:0000256" key="1">
    <source>
        <dbReference type="ARBA" id="ARBA00003237"/>
    </source>
</evidence>
<evidence type="ECO:0000256" key="14">
    <source>
        <dbReference type="PIRSR" id="PIRSR006250-1"/>
    </source>
</evidence>
<evidence type="ECO:0000256" key="3">
    <source>
        <dbReference type="ARBA" id="ARBA00009400"/>
    </source>
</evidence>
<dbReference type="InterPro" id="IPR022412">
    <property type="entry name" value="Quinolinate_PRibosylTrfase_N"/>
</dbReference>
<dbReference type="Pfam" id="PF02749">
    <property type="entry name" value="QRPTase_N"/>
    <property type="match status" value="1"/>
</dbReference>
<evidence type="ECO:0000256" key="5">
    <source>
        <dbReference type="ARBA" id="ARBA00011944"/>
    </source>
</evidence>
<comment type="pathway">
    <text evidence="2">Cofactor biosynthesis; NAD(+) biosynthesis; nicotinate D-ribonucleotide from quinolinate: step 1/1.</text>
</comment>
<dbReference type="SUPFAM" id="SSF51690">
    <property type="entry name" value="Nicotinate/Quinolinate PRTase C-terminal domain-like"/>
    <property type="match status" value="1"/>
</dbReference>
<dbReference type="InterPro" id="IPR004393">
    <property type="entry name" value="NadC"/>
</dbReference>
<dbReference type="PANTHER" id="PTHR32179:SF3">
    <property type="entry name" value="NICOTINATE-NUCLEOTIDE PYROPHOSPHORYLASE [CARBOXYLATING]"/>
    <property type="match status" value="1"/>
</dbReference>
<comment type="catalytic activity">
    <reaction evidence="11">
        <text>nicotinate beta-D-ribonucleotide + CO2 + diphosphate = quinolinate + 5-phospho-alpha-D-ribose 1-diphosphate + 2 H(+)</text>
        <dbReference type="Rhea" id="RHEA:12733"/>
        <dbReference type="ChEBI" id="CHEBI:15378"/>
        <dbReference type="ChEBI" id="CHEBI:16526"/>
        <dbReference type="ChEBI" id="CHEBI:29959"/>
        <dbReference type="ChEBI" id="CHEBI:33019"/>
        <dbReference type="ChEBI" id="CHEBI:57502"/>
        <dbReference type="ChEBI" id="CHEBI:58017"/>
        <dbReference type="EC" id="2.4.2.19"/>
    </reaction>
</comment>
<keyword evidence="8 13" id="KW-0328">Glycosyltransferase</keyword>
<dbReference type="PIRSF" id="PIRSF006250">
    <property type="entry name" value="NadC_ModD"/>
    <property type="match status" value="1"/>
</dbReference>
<name>A0A2T4UMW2_9ACTN</name>
<evidence type="ECO:0000256" key="7">
    <source>
        <dbReference type="ARBA" id="ARBA00022642"/>
    </source>
</evidence>
<evidence type="ECO:0000256" key="12">
    <source>
        <dbReference type="ARBA" id="ARBA00069173"/>
    </source>
</evidence>
<dbReference type="GO" id="GO:0034213">
    <property type="term" value="P:quinolinate catabolic process"/>
    <property type="evidence" value="ECO:0007669"/>
    <property type="project" value="TreeGrafter"/>
</dbReference>
<dbReference type="AlphaFoldDB" id="A0A2T4UMW2"/>
<feature type="domain" description="Quinolinate phosphoribosyl transferase C-terminal" evidence="15">
    <location>
        <begin position="106"/>
        <end position="269"/>
    </location>
</feature>
<feature type="binding site" evidence="14">
    <location>
        <position position="151"/>
    </location>
    <ligand>
        <name>substrate</name>
    </ligand>
</feature>
<gene>
    <name evidence="17" type="primary">nadC</name>
    <name evidence="17" type="ORF">C7Y72_13375</name>
</gene>
<dbReference type="EC" id="2.4.2.19" evidence="5"/>
<keyword evidence="18" id="KW-1185">Reference proteome</keyword>
<proteinExistence type="inferred from homology"/>
<dbReference type="GO" id="GO:0004514">
    <property type="term" value="F:nicotinate-nucleotide diphosphorylase (carboxylating) activity"/>
    <property type="evidence" value="ECO:0007669"/>
    <property type="project" value="UniProtKB-EC"/>
</dbReference>
<dbReference type="NCBIfam" id="TIGR00078">
    <property type="entry name" value="nadC"/>
    <property type="match status" value="1"/>
</dbReference>
<evidence type="ECO:0000256" key="4">
    <source>
        <dbReference type="ARBA" id="ARBA00011218"/>
    </source>
</evidence>
<evidence type="ECO:0000256" key="2">
    <source>
        <dbReference type="ARBA" id="ARBA00004893"/>
    </source>
</evidence>
<protein>
    <recommendedName>
        <fullName evidence="6">Nicotinate-nucleotide pyrophosphorylase [carboxylating]</fullName>
        <ecNumber evidence="5">2.4.2.19</ecNumber>
    </recommendedName>
    <alternativeName>
        <fullName evidence="12">Probable nicotinate-nucleotide pyrophosphorylase [carboxylating]</fullName>
    </alternativeName>
    <alternativeName>
        <fullName evidence="10">Quinolinate phosphoribosyltransferase [decarboxylating]</fullName>
    </alternativeName>
</protein>
<evidence type="ECO:0000313" key="17">
    <source>
        <dbReference type="EMBL" id="PTL60558.1"/>
    </source>
</evidence>
<evidence type="ECO:0000259" key="16">
    <source>
        <dbReference type="Pfam" id="PF02749"/>
    </source>
</evidence>
<feature type="binding site" evidence="14">
    <location>
        <position position="161"/>
    </location>
    <ligand>
        <name>substrate</name>
    </ligand>
</feature>
<comment type="caution">
    <text evidence="17">The sequence shown here is derived from an EMBL/GenBank/DDBJ whole genome shotgun (WGS) entry which is preliminary data.</text>
</comment>
<comment type="subunit">
    <text evidence="4">Hexamer formed by 3 homodimers.</text>
</comment>
<evidence type="ECO:0000256" key="11">
    <source>
        <dbReference type="ARBA" id="ARBA00047445"/>
    </source>
</evidence>
<dbReference type="OrthoDB" id="9782546at2"/>
<dbReference type="Gene3D" id="3.20.20.70">
    <property type="entry name" value="Aldolase class I"/>
    <property type="match status" value="1"/>
</dbReference>
<sequence length="275" mass="28387">MEIEDLVRAALAEDVGTGDVTAIATVPPGTRAVARITLKAPGVLSGFAVAEATFRACDADVALEWHVVEGERLAPGTLVLTATGDAAALLAAERTALNFLQRLSGVATLTRAYADAVAGTSTRILDTRKTTPGLRLLEKAAVAHGGGTNHRVGLYDEVLIKENHAAMAGGVGAAVRAARERFPDLPLVCEVRDLAELDEALAAGAPRLLLDNFDEAGLREAVARVGDRADTESSGGVTLDSVRARAATGVDFISVGALTHSAPALDLSLILEPLT</sequence>
<keyword evidence="7" id="KW-0662">Pyridine nucleotide biosynthesis</keyword>
<dbReference type="CDD" id="cd01572">
    <property type="entry name" value="QPRTase"/>
    <property type="match status" value="1"/>
</dbReference>
<evidence type="ECO:0000256" key="13">
    <source>
        <dbReference type="PIRNR" id="PIRNR006250"/>
    </source>
</evidence>
<feature type="domain" description="Quinolinate phosphoribosyl transferase N-terminal" evidence="16">
    <location>
        <begin position="19"/>
        <end position="104"/>
    </location>
</feature>
<feature type="binding site" evidence="14">
    <location>
        <begin position="234"/>
        <end position="236"/>
    </location>
    <ligand>
        <name>substrate</name>
    </ligand>
</feature>
<dbReference type="EMBL" id="PYYB01000001">
    <property type="protein sequence ID" value="PTL60558.1"/>
    <property type="molecule type" value="Genomic_DNA"/>
</dbReference>
<evidence type="ECO:0000259" key="15">
    <source>
        <dbReference type="Pfam" id="PF01729"/>
    </source>
</evidence>
<accession>A0A2T4UMW2</accession>
<dbReference type="FunFam" id="3.20.20.70:FF:000030">
    <property type="entry name" value="Nicotinate-nucleotide pyrophosphorylase, carboxylating"/>
    <property type="match status" value="1"/>
</dbReference>
<dbReference type="FunFam" id="3.90.1170.20:FF:000001">
    <property type="entry name" value="Nicotinate-nucleotide diphosphorylase (Carboxylating)"/>
    <property type="match status" value="1"/>
</dbReference>
<comment type="function">
    <text evidence="1">Involved in the catabolism of quinolinic acid (QA).</text>
</comment>
<comment type="similarity">
    <text evidence="3 13">Belongs to the NadC/ModD family.</text>
</comment>
<evidence type="ECO:0000313" key="18">
    <source>
        <dbReference type="Proteomes" id="UP000240739"/>
    </source>
</evidence>
<feature type="binding site" evidence="14">
    <location>
        <begin position="255"/>
        <end position="257"/>
    </location>
    <ligand>
        <name>substrate</name>
    </ligand>
</feature>
<dbReference type="InterPro" id="IPR036068">
    <property type="entry name" value="Nicotinate_pribotase-like_C"/>
</dbReference>
<evidence type="ECO:0000256" key="6">
    <source>
        <dbReference type="ARBA" id="ARBA00020990"/>
    </source>
</evidence>
<evidence type="ECO:0000256" key="9">
    <source>
        <dbReference type="ARBA" id="ARBA00022679"/>
    </source>
</evidence>
<feature type="binding site" evidence="14">
    <location>
        <begin position="127"/>
        <end position="129"/>
    </location>
    <ligand>
        <name>substrate</name>
    </ligand>
</feature>
<feature type="binding site" evidence="14">
    <location>
        <position position="190"/>
    </location>
    <ligand>
        <name>substrate</name>
    </ligand>
</feature>
<feature type="binding site" evidence="14">
    <location>
        <position position="211"/>
    </location>
    <ligand>
        <name>substrate</name>
    </ligand>
</feature>
<reference evidence="17 18" key="1">
    <citation type="submission" date="2018-03" db="EMBL/GenBank/DDBJ databases">
        <title>Aquarubrobacter algicola gen. nov., sp. nov., a novel actinobacterium isolated from shallow eutrophic lake during the end of cyanobacterial harmful algal blooms.</title>
        <authorList>
            <person name="Chun S.J."/>
        </authorList>
    </citation>
    <scope>NUCLEOTIDE SEQUENCE [LARGE SCALE GENOMIC DNA]</scope>
    <source>
        <strain evidence="17 18">Seoho-28</strain>
    </source>
</reference>
<dbReference type="RefSeq" id="WP_107569299.1">
    <property type="nucleotide sequence ID" value="NZ_PYYB01000001.1"/>
</dbReference>
<evidence type="ECO:0000256" key="10">
    <source>
        <dbReference type="ARBA" id="ARBA00033102"/>
    </source>
</evidence>
<dbReference type="SUPFAM" id="SSF54675">
    <property type="entry name" value="Nicotinate/Quinolinate PRTase N-terminal domain-like"/>
    <property type="match status" value="1"/>
</dbReference>
<feature type="binding site" evidence="14">
    <location>
        <position position="94"/>
    </location>
    <ligand>
        <name>substrate</name>
    </ligand>
</feature>
<organism evidence="17 18">
    <name type="scientific">Paraconexibacter algicola</name>
    <dbReference type="NCBI Taxonomy" id="2133960"/>
    <lineage>
        <taxon>Bacteria</taxon>
        <taxon>Bacillati</taxon>
        <taxon>Actinomycetota</taxon>
        <taxon>Thermoleophilia</taxon>
        <taxon>Solirubrobacterales</taxon>
        <taxon>Paraconexibacteraceae</taxon>
        <taxon>Paraconexibacter</taxon>
    </lineage>
</organism>
<dbReference type="InterPro" id="IPR013785">
    <property type="entry name" value="Aldolase_TIM"/>
</dbReference>
<dbReference type="Proteomes" id="UP000240739">
    <property type="component" value="Unassembled WGS sequence"/>
</dbReference>
<dbReference type="UniPathway" id="UPA00253">
    <property type="reaction ID" value="UER00331"/>
</dbReference>
<dbReference type="InterPro" id="IPR037128">
    <property type="entry name" value="Quinolinate_PRibosylTase_N_sf"/>
</dbReference>
<dbReference type="GO" id="GO:0005737">
    <property type="term" value="C:cytoplasm"/>
    <property type="evidence" value="ECO:0007669"/>
    <property type="project" value="TreeGrafter"/>
</dbReference>
<dbReference type="PANTHER" id="PTHR32179">
    <property type="entry name" value="NICOTINATE-NUCLEOTIDE PYROPHOSPHORYLASE [CARBOXYLATING]"/>
    <property type="match status" value="1"/>
</dbReference>
<dbReference type="Pfam" id="PF01729">
    <property type="entry name" value="QRPTase_C"/>
    <property type="match status" value="1"/>
</dbReference>
<dbReference type="InterPro" id="IPR002638">
    <property type="entry name" value="Quinolinate_PRibosylTrfase_C"/>
</dbReference>
<keyword evidence="9 13" id="KW-0808">Transferase</keyword>
<dbReference type="Gene3D" id="3.90.1170.20">
    <property type="entry name" value="Quinolinate phosphoribosyl transferase, N-terminal domain"/>
    <property type="match status" value="1"/>
</dbReference>